<proteinExistence type="predicted"/>
<dbReference type="Gene3D" id="2.10.110.10">
    <property type="entry name" value="Cysteine Rich Protein"/>
    <property type="match status" value="4"/>
</dbReference>
<protein>
    <recommendedName>
        <fullName evidence="5">LIM zinc-binding domain-containing protein</fullName>
    </recommendedName>
</protein>
<dbReference type="PROSITE" id="PS00478">
    <property type="entry name" value="LIM_DOMAIN_1"/>
    <property type="match status" value="1"/>
</dbReference>
<evidence type="ECO:0000256" key="3">
    <source>
        <dbReference type="ARBA" id="ARBA00023038"/>
    </source>
</evidence>
<dbReference type="SUPFAM" id="SSF57716">
    <property type="entry name" value="Glucocorticoid receptor-like (DNA-binding domain)"/>
    <property type="match status" value="3"/>
</dbReference>
<dbReference type="Pfam" id="PF00412">
    <property type="entry name" value="LIM"/>
    <property type="match status" value="4"/>
</dbReference>
<dbReference type="PANTHER" id="PTHR24210">
    <property type="entry name" value="LIM DOMAIN-CONTAINING PROTEIN"/>
    <property type="match status" value="1"/>
</dbReference>
<evidence type="ECO:0000313" key="7">
    <source>
        <dbReference type="Proteomes" id="UP001527925"/>
    </source>
</evidence>
<feature type="domain" description="LIM zinc-binding" evidence="5">
    <location>
        <begin position="7"/>
        <end position="66"/>
    </location>
</feature>
<accession>A0ABR4N1N5</accession>
<dbReference type="InterPro" id="IPR036280">
    <property type="entry name" value="Multihaem_cyt_sf"/>
</dbReference>
<evidence type="ECO:0000259" key="5">
    <source>
        <dbReference type="PROSITE" id="PS50023"/>
    </source>
</evidence>
<dbReference type="EMBL" id="JADGIZ020000046">
    <property type="protein sequence ID" value="KAL2913424.1"/>
    <property type="molecule type" value="Genomic_DNA"/>
</dbReference>
<evidence type="ECO:0000256" key="4">
    <source>
        <dbReference type="PROSITE-ProRule" id="PRU00125"/>
    </source>
</evidence>
<reference evidence="6 7" key="1">
    <citation type="submission" date="2023-09" db="EMBL/GenBank/DDBJ databases">
        <title>Pangenome analysis of Batrachochytrium dendrobatidis and related Chytrids.</title>
        <authorList>
            <person name="Yacoub M.N."/>
            <person name="Stajich J.E."/>
            <person name="James T.Y."/>
        </authorList>
    </citation>
    <scope>NUCLEOTIDE SEQUENCE [LARGE SCALE GENOMIC DNA]</scope>
    <source>
        <strain evidence="6 7">JEL0888</strain>
    </source>
</reference>
<dbReference type="InterPro" id="IPR017351">
    <property type="entry name" value="PINCH-1-4-like"/>
</dbReference>
<sequence>MASVSAGTCKVCREPISGSHVSTQAHKYHKECFVCHQCLEPFKDNIFFEADGGYYCESDHSILHGENCGKSLVGSTFVRKDDKPYCKMCPSDSAKRAKQDSAQQQETCENCKKPVTTGTGLVFRGQHYHASHFRCGTCHEVLTVGAKEFEGELYCVADFEKIMAQICYACRRPIVGRSMSAIGKIYHPEHFVCWKCEKPFDGAPYFEYQSRPYCEAHYKELTGSVCQYCRSAAKGNVVSALGVRWCEQHFMCMGCFCALADGKAKFMEWDNKPFCKRCYEKLPGDVRRSLSKYKEYEKKFTPVFADGPR</sequence>
<gene>
    <name evidence="6" type="ORF">HK105_207036</name>
</gene>
<dbReference type="SUPFAM" id="SSF48695">
    <property type="entry name" value="Multiheme cytochromes"/>
    <property type="match status" value="1"/>
</dbReference>
<evidence type="ECO:0000313" key="6">
    <source>
        <dbReference type="EMBL" id="KAL2913424.1"/>
    </source>
</evidence>
<organism evidence="6 7">
    <name type="scientific">Polyrhizophydium stewartii</name>
    <dbReference type="NCBI Taxonomy" id="2732419"/>
    <lineage>
        <taxon>Eukaryota</taxon>
        <taxon>Fungi</taxon>
        <taxon>Fungi incertae sedis</taxon>
        <taxon>Chytridiomycota</taxon>
        <taxon>Chytridiomycota incertae sedis</taxon>
        <taxon>Chytridiomycetes</taxon>
        <taxon>Rhizophydiales</taxon>
        <taxon>Rhizophydiales incertae sedis</taxon>
        <taxon>Polyrhizophydium</taxon>
    </lineage>
</organism>
<comment type="caution">
    <text evidence="6">The sequence shown here is derived from an EMBL/GenBank/DDBJ whole genome shotgun (WGS) entry which is preliminary data.</text>
</comment>
<dbReference type="PROSITE" id="PS50023">
    <property type="entry name" value="LIM_DOMAIN_2"/>
    <property type="match status" value="2"/>
</dbReference>
<dbReference type="InterPro" id="IPR001781">
    <property type="entry name" value="Znf_LIM"/>
</dbReference>
<keyword evidence="1 4" id="KW-0479">Metal-binding</keyword>
<evidence type="ECO:0000256" key="2">
    <source>
        <dbReference type="ARBA" id="ARBA00022833"/>
    </source>
</evidence>
<keyword evidence="2 4" id="KW-0862">Zinc</keyword>
<dbReference type="PANTHER" id="PTHR24210:SF0">
    <property type="entry name" value="LIM DOMAIN-CONTAINING PROTEIN"/>
    <property type="match status" value="1"/>
</dbReference>
<feature type="domain" description="LIM zinc-binding" evidence="5">
    <location>
        <begin position="165"/>
        <end position="224"/>
    </location>
</feature>
<dbReference type="SMART" id="SM00132">
    <property type="entry name" value="LIM"/>
    <property type="match status" value="4"/>
</dbReference>
<keyword evidence="3 4" id="KW-0440">LIM domain</keyword>
<dbReference type="Proteomes" id="UP001527925">
    <property type="component" value="Unassembled WGS sequence"/>
</dbReference>
<name>A0ABR4N1N5_9FUNG</name>
<keyword evidence="7" id="KW-1185">Reference proteome</keyword>
<evidence type="ECO:0000256" key="1">
    <source>
        <dbReference type="ARBA" id="ARBA00022723"/>
    </source>
</evidence>